<dbReference type="AlphaFoldDB" id="A0AAE3W4K3"/>
<keyword evidence="8" id="KW-0949">S-adenosyl-L-methionine</keyword>
<evidence type="ECO:0000256" key="2">
    <source>
        <dbReference type="ARBA" id="ARBA00005369"/>
    </source>
</evidence>
<dbReference type="SUPFAM" id="SSF53335">
    <property type="entry name" value="S-adenosyl-L-methionine-dependent methyltransferases"/>
    <property type="match status" value="1"/>
</dbReference>
<comment type="similarity">
    <text evidence="2">Belongs to the methyltransferase superfamily. L-isoaspartyl/D-aspartyl protein methyltransferase family.</text>
</comment>
<dbReference type="Gene3D" id="3.40.50.150">
    <property type="entry name" value="Vaccinia Virus protein VP39"/>
    <property type="match status" value="1"/>
</dbReference>
<dbReference type="RefSeq" id="WP_307245159.1">
    <property type="nucleotide sequence ID" value="NZ_JAUSUZ010000001.1"/>
</dbReference>
<dbReference type="PANTHER" id="PTHR11579">
    <property type="entry name" value="PROTEIN-L-ISOASPARTATE O-METHYLTRANSFERASE"/>
    <property type="match status" value="1"/>
</dbReference>
<dbReference type="PANTHER" id="PTHR11579:SF0">
    <property type="entry name" value="PROTEIN-L-ISOASPARTATE(D-ASPARTATE) O-METHYLTRANSFERASE"/>
    <property type="match status" value="1"/>
</dbReference>
<dbReference type="GO" id="GO:0032259">
    <property type="term" value="P:methylation"/>
    <property type="evidence" value="ECO:0007669"/>
    <property type="project" value="UniProtKB-KW"/>
</dbReference>
<dbReference type="InterPro" id="IPR000682">
    <property type="entry name" value="PCMT"/>
</dbReference>
<dbReference type="EMBL" id="JAUSUZ010000001">
    <property type="protein sequence ID" value="MDQ0369728.1"/>
    <property type="molecule type" value="Genomic_DNA"/>
</dbReference>
<evidence type="ECO:0000256" key="8">
    <source>
        <dbReference type="ARBA" id="ARBA00022691"/>
    </source>
</evidence>
<evidence type="ECO:0000256" key="11">
    <source>
        <dbReference type="ARBA" id="ARBA00031350"/>
    </source>
</evidence>
<dbReference type="InterPro" id="IPR029063">
    <property type="entry name" value="SAM-dependent_MTases_sf"/>
</dbReference>
<gene>
    <name evidence="12" type="ORF">J2S42_006397</name>
</gene>
<dbReference type="GO" id="GO:0005737">
    <property type="term" value="C:cytoplasm"/>
    <property type="evidence" value="ECO:0007669"/>
    <property type="project" value="UniProtKB-SubCell"/>
</dbReference>
<dbReference type="Pfam" id="PF01135">
    <property type="entry name" value="PCMT"/>
    <property type="match status" value="1"/>
</dbReference>
<evidence type="ECO:0000256" key="5">
    <source>
        <dbReference type="ARBA" id="ARBA00022490"/>
    </source>
</evidence>
<evidence type="ECO:0000256" key="10">
    <source>
        <dbReference type="ARBA" id="ARBA00031323"/>
    </source>
</evidence>
<evidence type="ECO:0000256" key="6">
    <source>
        <dbReference type="ARBA" id="ARBA00022603"/>
    </source>
</evidence>
<comment type="caution">
    <text evidence="12">The sequence shown here is derived from an EMBL/GenBank/DDBJ whole genome shotgun (WGS) entry which is preliminary data.</text>
</comment>
<keyword evidence="7 12" id="KW-0808">Transferase</keyword>
<sequence length="363" mass="37305">MTSIDRYLAELHTSGVLTDAALARAFRAVPREIFVAAGFRGPDGGWTTADDPGFQDAVYRNAALVTKVHGGEPVSSSSQPSLMAQMLTALDVAPGHRVLEIGAGTGYNAALLAALGADVTTVEVQEDVAAAAGAALARAGVTGARVRRADGWDGAPDLAPFDRIIVTVGVAGFSAAWWEQLTADGVVVAPVAHGGLQPVMTVRRTPDGPRTRVLCPAGFMTAAGPLFARHPGSHPPPVLPPLPAELPPVPSTVLDLDLRVYHDLWFAAAAQDRRVTSVPALLADHLGGLALFEPGSLAIMLPDGRIRPHGPDGERLASDLAALAAGWQAAGSPPLSAWSVTLAPGGDPAHPIWLPAGFAVTAG</sequence>
<evidence type="ECO:0000256" key="9">
    <source>
        <dbReference type="ARBA" id="ARBA00030757"/>
    </source>
</evidence>
<protein>
    <recommendedName>
        <fullName evidence="4">Protein-L-isoaspartate O-methyltransferase</fullName>
        <ecNumber evidence="3">2.1.1.77</ecNumber>
    </recommendedName>
    <alternativeName>
        <fullName evidence="11">L-isoaspartyl protein carboxyl methyltransferase</fullName>
    </alternativeName>
    <alternativeName>
        <fullName evidence="9">Protein L-isoaspartyl methyltransferase</fullName>
    </alternativeName>
    <alternativeName>
        <fullName evidence="10">Protein-beta-aspartate methyltransferase</fullName>
    </alternativeName>
</protein>
<keyword evidence="6 12" id="KW-0489">Methyltransferase</keyword>
<keyword evidence="5" id="KW-0963">Cytoplasm</keyword>
<dbReference type="Proteomes" id="UP001240236">
    <property type="component" value="Unassembled WGS sequence"/>
</dbReference>
<evidence type="ECO:0000313" key="13">
    <source>
        <dbReference type="Proteomes" id="UP001240236"/>
    </source>
</evidence>
<keyword evidence="13" id="KW-1185">Reference proteome</keyword>
<evidence type="ECO:0000313" key="12">
    <source>
        <dbReference type="EMBL" id="MDQ0369728.1"/>
    </source>
</evidence>
<evidence type="ECO:0000256" key="4">
    <source>
        <dbReference type="ARBA" id="ARBA00013346"/>
    </source>
</evidence>
<accession>A0AAE3W4K3</accession>
<name>A0AAE3W4K3_9ACTN</name>
<comment type="subcellular location">
    <subcellularLocation>
        <location evidence="1">Cytoplasm</location>
    </subcellularLocation>
</comment>
<dbReference type="GO" id="GO:0004719">
    <property type="term" value="F:protein-L-isoaspartate (D-aspartate) O-methyltransferase activity"/>
    <property type="evidence" value="ECO:0007669"/>
    <property type="project" value="UniProtKB-EC"/>
</dbReference>
<evidence type="ECO:0000256" key="7">
    <source>
        <dbReference type="ARBA" id="ARBA00022679"/>
    </source>
</evidence>
<evidence type="ECO:0000256" key="3">
    <source>
        <dbReference type="ARBA" id="ARBA00011890"/>
    </source>
</evidence>
<dbReference type="EC" id="2.1.1.77" evidence="3"/>
<reference evidence="12 13" key="1">
    <citation type="submission" date="2023-07" db="EMBL/GenBank/DDBJ databases">
        <title>Sequencing the genomes of 1000 actinobacteria strains.</title>
        <authorList>
            <person name="Klenk H.-P."/>
        </authorList>
    </citation>
    <scope>NUCLEOTIDE SEQUENCE [LARGE SCALE GENOMIC DNA]</scope>
    <source>
        <strain evidence="12 13">DSM 44709</strain>
    </source>
</reference>
<proteinExistence type="inferred from homology"/>
<evidence type="ECO:0000256" key="1">
    <source>
        <dbReference type="ARBA" id="ARBA00004496"/>
    </source>
</evidence>
<organism evidence="12 13">
    <name type="scientific">Catenuloplanes indicus</name>
    <dbReference type="NCBI Taxonomy" id="137267"/>
    <lineage>
        <taxon>Bacteria</taxon>
        <taxon>Bacillati</taxon>
        <taxon>Actinomycetota</taxon>
        <taxon>Actinomycetes</taxon>
        <taxon>Micromonosporales</taxon>
        <taxon>Micromonosporaceae</taxon>
        <taxon>Catenuloplanes</taxon>
    </lineage>
</organism>